<dbReference type="Pfam" id="PF25547">
    <property type="entry name" value="WXG100_2"/>
    <property type="match status" value="1"/>
</dbReference>
<feature type="region of interest" description="Disordered" evidence="1">
    <location>
        <begin position="2381"/>
        <end position="2433"/>
    </location>
</feature>
<dbReference type="Proteomes" id="UP000315759">
    <property type="component" value="Unassembled WGS sequence"/>
</dbReference>
<feature type="region of interest" description="Disordered" evidence="1">
    <location>
        <begin position="1464"/>
        <end position="1595"/>
    </location>
</feature>
<gene>
    <name evidence="3" type="ORF">D8S82_20025</name>
</gene>
<feature type="region of interest" description="Disordered" evidence="1">
    <location>
        <begin position="3169"/>
        <end position="3221"/>
    </location>
</feature>
<feature type="compositionally biased region" description="Pro residues" evidence="1">
    <location>
        <begin position="771"/>
        <end position="785"/>
    </location>
</feature>
<name>A0A544VXM3_9MYCO</name>
<feature type="domain" description="Outer membrane channel protein CpnT-like N-terminal" evidence="2">
    <location>
        <begin position="10"/>
        <end position="138"/>
    </location>
</feature>
<feature type="compositionally biased region" description="Low complexity" evidence="1">
    <location>
        <begin position="3648"/>
        <end position="3657"/>
    </location>
</feature>
<dbReference type="RefSeq" id="WP_142553786.1">
    <property type="nucleotide sequence ID" value="NZ_VIFX01000027.1"/>
</dbReference>
<accession>A0A544VXM3</accession>
<feature type="compositionally biased region" description="Polar residues" evidence="1">
    <location>
        <begin position="729"/>
        <end position="745"/>
    </location>
</feature>
<feature type="region of interest" description="Disordered" evidence="1">
    <location>
        <begin position="3630"/>
        <end position="3667"/>
    </location>
</feature>
<dbReference type="InterPro" id="IPR057746">
    <property type="entry name" value="CpnT-like_N"/>
</dbReference>
<sequence>MSIDIPPALQWISYLAGSKWPQGDEDGLWRIGEHWHASAAEMTDLIPDLNRVRNETMSVITGETASTAEQEFAKLFDGDYSVDKLVDAMSALGETARQAGTQVEASKIEILVGLAMAAAEVLYAIAMAPWTFGASMAWIPAIEAITMAAIRMLFNQLMRALVRRAVEALTKTAVARLVREIAEETVEEIAEELITNLAIQQYQIDKGHKDKIDWGDVGDAAKGAAAGGAAAGAFHNPAFGAMGGKHGKGGIGNAFAGAGASYGSEVVAGVAGALAVGGNLDAGEIFAGGALGGVSGGIESSHGHGGDGDDGDAPHGAPTGLDGGKSHAFDSDDKGPDGKGPDDKGAGSPDAAPPDEKADPHGSPPPSERSDGPSDGPRSLVSGNSHDSDTAATGAPQPQAQDGSPAPRGGGQNGESGSPQAPGGSESGDAATQHDSSGGPNSEPNSDQTPRGDNTANTATQHESSSDQNSETSPQQTPSGSSSEGAPAHQVDGQDSPEHASGQPTPQQFSGQTGPSATEHHTIGPTSDSSSAQHDSQPNQNPGRGPEPAPHQTSPPSDTTATHAETPPAVSQSPGGASHEAPTTDHGSPTQADPSPNHAPPASRQPDDAEALQDDAHQAAGPPPSDHSSHVGAAPSENNGTASEPTPPPPATDTNTSTPPSNSSITPPPATTPSTAPSPPTATPSAQTTGPTSTTGTQSPAQPGSPNTSATPTAPNSQSAAAKPVSAGLGTSSNSAPTAVSNVAGSTASPPTSRATTEDQPDVVVGVVPGPARPVPSAPPAPPVRGPRKTAPDGRNTYAARQPSGPANRTRPAPSFENPATASARPTDADAETVHEQEVATAQKNEREQRVFGDFGDLEVVPVKFKEGQSLGGSSGVHLHEVDGRKVAIKPGRGVRAVKTELFAQALFRTTGAPTLRAKPVLVEGEGSQIHLMSDFLDGKMPDESVHAQFAGHPDVARFAAADMLLSNWDSHKNDAYIATGRRVVRIDVGGSLDLRAQGAIREGWTTADLATGGFDVDEIKAGSRMRSKGPFMNLTDEQVADSIRTVADRLTPGAIDDALRESGYPHDEGAELKAVLQARIAKALEWADGVYPTVKFENRSFGTVLEGTPRTALQQLREDFGYEPTVNLEDPDEVEVLRSDTAARVMPEREEATRRFFDDSPVVDALGPQVSDGNSVPPRSTEDDGDSRTALQQLIEDFGYEPTATGELSLLSEIDDSRSTNTYTRVEHDDPTIDVTILSVHDPRVTDALGPPSYVFEQKVDATVPAVGPEELLRASQHGDDSARARFAEHSGMLDGGVLIRRMSEAEVNAFQTALDSDDLIAIEKALFPTPLPGSKWPKRGEIVWSLNDTFKFTRELTPDPATTGPDATLHDADNYKKVLEIPVTAEMARLLAQNLYISNPVGGTKPAAFQGNPNLKYEGTAGGANNSAGVPNVVIKRNGFAGFWSTVHEVRVFDAAAHVSEKKYAPAPTIESKKEREDRERQDPEAAKKIAAREAAKSSTGVIDDDDFDLFGGMLDDDPPHTPAATPSSESVSVSVRPAPEKPHSSTSTGMPVAGSRGAVLSGGAPPPRPEWTTPTSRDVGRDESWRHAPVSSADWFDPKDVVAKQDWKSPPGGGREDVPVKQIAADVVDIRSDSAPNDPQDNYRGLIRYDLRRFEIAPGRFVQEYTVKLGVHAGTDVQARDEVKRRAAEGVDRLLNQGHRLPDGDQFHLNLELVDVDATVDPSSSPERQAHDWAALQAQAGVHQIVRVGDFAGTDQVQWRTDTSADVLAHEVLHYLGVPDEYRDATRALLRHDTSSGVHGADGGMMGTDVLGGDSALRPRHLWMVEHVTRSEPRGIFDLPELPHTDETPTAKTASVDGPGQVRPESNTAAAELHGPASQFARPTDADAGTVSEPTRQSPTANSLSAEGSRSEAGGTGAADGTRSSRKRRVDDADWGLETVESLKRLRVEEGPRRPDVVDDDVLMDGPEAGGGPAARPPVRSVMDLVDDDTLRDPLHHVLTPDEVRVQGEVSAHLDERYSPGRILDGARHEADQMTPEAKAVVEGAIAEFERDGSDDGQDGDSDSLDDDPISSLDVIHEEYGGGRAPLSVDFLDIGMGSSTLFVAGDGTTVLIDLGNHGRASKVPAQDGLNFLKDRLEQLRIEREADAPRIDRFYITHADQDHYNLIPSLFAHVPKLEVGEFHIGGKPADYKKGRNVFDVDDLPTMQEIFSDTDVHPYDSEYAGDPQPTLVTEDLGPGTSVSFQVLGANAVPLHGETKKNASSIVVLVSKNADESGASPLKILMMGDGEQTVEERLLAAHRDLVSDVDLLHIGHHGAKKALTGDFLKVTNPRVAQVSADQVWEHPYAETIERVTNDPTLRANEAMVNDPTRSIVVGLDREKGHVQRETNSAILVNLPKQRDDTSTSEEGKEARQKARRKGEQPTVAEGQQWNVSFRVDNSFDLRSTMADQNHDVEFLPPTTPSDTAPAETYRPRSADADLDDRGDVDPAPQTRRRTRPAPQLPPPSGGPRLDKGKGRATAEELARDEQDERQRRQAVAIGVLNDALAEYDKASAEVEAAFEDGRPGEAMARHHAADEQLQEARDTARQWGVDVDVPQPDTPREPPEVGPSTWRGATTSNSDVDVVPPTPADQKPDERAAKTVPTAAELRLDPAPSPRLPGRDGANLVPGGMDVVESFHSGNQSLYQTKQLVMQHGGQKAWDANRERLTALFSDDGLRPKVAGMLRGGKPVSHVVELGSGRTLSVDLRLDGSPAVSALRFKENVEEYEFEHSSDPSSVVGSFDEGRRTYVAGAQASLTHPNATHTTGAFGVREHQWSESKQRTDRQISGGQTVEPGTRFKGKIQGVVSYRVSGPGSRTGEADSLPPVSFRTEVTVPTRTITDAADPVAPSAGPPRVTKTRALTGSDVVTNLQLMPDGVSPHRGPQSTSTLVTSPGMRAAFESAYGSNAGPAMNEVDDWLSVELLQANLHGMTNKQPLVHHFESTGGRVEVHAFVESLGTPSDTQAIRGEQTSNSADPTMRVTGETSKTEFHYGTETDSARVRQDQITYTAQLPLPGRSRGQGGTPTGEVVGGLDGGLNVGRSTTEATGSQFRSRSTLKNPVPGQAWNGQVRLRFVMHGPDSVSPRQRNGAFKGAVHETRAEFDVLVEKSETTPTTDYRGEKVYAPPARIWGRSGPAVERNSSTPRSRWQWGKGSRPEAATNDPPQPRERGVRPESLAGLGSMDRVTNLDLNGFHGMLDSMGHRAFGGKWNKVRPTVAASNHLNRIRGGLPGMTQHSPLITAELAGPGSSSALALTADIENLTYRRTVDRVLSSPSMENTEGTTTTTISTQQISGQAALGGRGGDVAGGPVLGEVIGGANRTVRDGDRVREQQRMVVATKFEQPMAIFDGWVRIDATMTGTKAAVHESGLFPVEIAIPLSELQGSRTHDAELPPTFDRSEAAGIVGTLPVAVESRSAAALSAPKPAPLTWDPPVTTTEPPVLPSHALSETWQPTDMLIGVDPASGLVEAIRADLGPALGKDLEKAMAGVNQEFGPQVLQARLAHQSGQQWSHDIPVTGGRITVKVRAIRDGNADKAEYVGQSPKFETDVSVESQSSTARLHDDLTRHVEGGRLVVPFPHGSASVQVTHSGSVLPKDAPSAVGRASDLTTPRAETTATDTEHRTPTRVRTTEAHDLFRQPIRFEINYERHLGARLLPDGPEHRADLRLTGVFAYPHVSPAEHGQSGRLATQSVEDQGIRIGTDQVVTEVRPPTNPRRAAPHTPTEDAMAAHVLDSMAEQGRYVFGDDWPAVRGELAKHVGTRALHGGLGDYSRDGTRTVELQSVRGGKVVLSGRVNAMTEPTQGTAKEAEFYTGGQTIQTATDSNASTDNWNVVLQAQGTVLPVDVGVNASLLGRVDVTRATDVSTTRTNASATGELFRKKAAAHVQAGTATLRASMSRPTGLLGNGARRERDGVAQFDFRTRLPSADVERAHDKHGIRLAGGLPRGSMIRTVLDGDQFRRETLDNLKAPVSGIAAARLRARLPEALGDVQLQRTLPAMTRGDEVELFRDGPLRVTGRANLTKLTFAKVERDGGKTNLLNEVNHGESQQNSSAWEAGARLMAGPHGNLGGDLSGNVMIGVGGAGRSRHGATYGQGAKVSANGKFAGAHAVFDGEAEVVLTVHDGDSSHTLAGGVVRGPMLIPISDAVPMDPPAAPVATVPAPRRESSIGARLSASASGRPSQDQGMPIAGTPPLGLSAKTSQRAAAPRVELTNFQSGGGLQEALDAVFDRLADGSDSSG</sequence>
<organism evidence="3 4">
    <name type="scientific">Mycolicibacterium hodleri</name>
    <dbReference type="NCBI Taxonomy" id="49897"/>
    <lineage>
        <taxon>Bacteria</taxon>
        <taxon>Bacillati</taxon>
        <taxon>Actinomycetota</taxon>
        <taxon>Actinomycetes</taxon>
        <taxon>Mycobacteriales</taxon>
        <taxon>Mycobacteriaceae</taxon>
        <taxon>Mycolicibacterium</taxon>
    </lineage>
</organism>
<feature type="compositionally biased region" description="Polar residues" evidence="1">
    <location>
        <begin position="4213"/>
        <end position="4223"/>
    </location>
</feature>
<feature type="compositionally biased region" description="Polar residues" evidence="1">
    <location>
        <begin position="524"/>
        <end position="542"/>
    </location>
</feature>
<dbReference type="SUPFAM" id="SSF56281">
    <property type="entry name" value="Metallo-hydrolase/oxidoreductase"/>
    <property type="match status" value="1"/>
</dbReference>
<dbReference type="Gene3D" id="3.60.15.10">
    <property type="entry name" value="Ribonuclease Z/Hydroxyacylglutathione hydrolase-like"/>
    <property type="match status" value="1"/>
</dbReference>
<feature type="compositionally biased region" description="Low complexity" evidence="1">
    <location>
        <begin position="1525"/>
        <end position="1540"/>
    </location>
</feature>
<feature type="compositionally biased region" description="Basic and acidic residues" evidence="1">
    <location>
        <begin position="2473"/>
        <end position="2488"/>
    </location>
</feature>
<feature type="compositionally biased region" description="Polar residues" evidence="1">
    <location>
        <begin position="551"/>
        <end position="575"/>
    </location>
</feature>
<feature type="region of interest" description="Disordered" evidence="1">
    <location>
        <begin position="2054"/>
        <end position="2073"/>
    </location>
</feature>
<feature type="compositionally biased region" description="Basic and acidic residues" evidence="1">
    <location>
        <begin position="832"/>
        <end position="843"/>
    </location>
</feature>
<feature type="compositionally biased region" description="Low complexity" evidence="1">
    <location>
        <begin position="683"/>
        <end position="702"/>
    </location>
</feature>
<feature type="compositionally biased region" description="Low complexity" evidence="1">
    <location>
        <begin position="470"/>
        <end position="485"/>
    </location>
</feature>
<feature type="compositionally biased region" description="Low complexity" evidence="1">
    <location>
        <begin position="390"/>
        <end position="403"/>
    </location>
</feature>
<feature type="compositionally biased region" description="Basic and acidic residues" evidence="1">
    <location>
        <begin position="324"/>
        <end position="345"/>
    </location>
</feature>
<protein>
    <recommendedName>
        <fullName evidence="2">Outer membrane channel protein CpnT-like N-terminal domain-containing protein</fullName>
    </recommendedName>
</protein>
<proteinExistence type="predicted"/>
<feature type="region of interest" description="Disordered" evidence="1">
    <location>
        <begin position="2452"/>
        <end position="2537"/>
    </location>
</feature>
<feature type="region of interest" description="Disordered" evidence="1">
    <location>
        <begin position="2594"/>
        <end position="2647"/>
    </location>
</feature>
<feature type="region of interest" description="Disordered" evidence="1">
    <location>
        <begin position="2818"/>
        <end position="2838"/>
    </location>
</feature>
<feature type="compositionally biased region" description="Polar residues" evidence="1">
    <location>
        <begin position="585"/>
        <end position="594"/>
    </location>
</feature>
<feature type="region of interest" description="Disordered" evidence="1">
    <location>
        <begin position="3071"/>
        <end position="3105"/>
    </location>
</feature>
<feature type="compositionally biased region" description="Basic and acidic residues" evidence="1">
    <location>
        <begin position="1150"/>
        <end position="1159"/>
    </location>
</feature>
<dbReference type="InterPro" id="IPR036866">
    <property type="entry name" value="RibonucZ/Hydroxyglut_hydro"/>
</dbReference>
<feature type="compositionally biased region" description="Polar residues" evidence="1">
    <location>
        <begin position="3082"/>
        <end position="3099"/>
    </location>
</feature>
<feature type="compositionally biased region" description="Basic and acidic residues" evidence="1">
    <location>
        <begin position="1837"/>
        <end position="1852"/>
    </location>
</feature>
<evidence type="ECO:0000313" key="4">
    <source>
        <dbReference type="Proteomes" id="UP000315759"/>
    </source>
</evidence>
<feature type="compositionally biased region" description="Polar residues" evidence="1">
    <location>
        <begin position="1895"/>
        <end position="1911"/>
    </location>
</feature>
<feature type="compositionally biased region" description="Basic and acidic residues" evidence="1">
    <location>
        <begin position="3658"/>
        <end position="3667"/>
    </location>
</feature>
<feature type="region of interest" description="Disordered" evidence="1">
    <location>
        <begin position="4194"/>
        <end position="4246"/>
    </location>
</feature>
<dbReference type="PANTHER" id="PTHR24216">
    <property type="entry name" value="PAXILLIN-RELATED"/>
    <property type="match status" value="1"/>
</dbReference>
<feature type="compositionally biased region" description="Polar residues" evidence="1">
    <location>
        <begin position="502"/>
        <end position="516"/>
    </location>
</feature>
<dbReference type="PANTHER" id="PTHR24216:SF65">
    <property type="entry name" value="PAXILLIN-LIKE PROTEIN 1"/>
    <property type="match status" value="1"/>
</dbReference>
<keyword evidence="4" id="KW-1185">Reference proteome</keyword>
<feature type="compositionally biased region" description="Polar residues" evidence="1">
    <location>
        <begin position="433"/>
        <end position="469"/>
    </location>
</feature>
<evidence type="ECO:0000259" key="2">
    <source>
        <dbReference type="Pfam" id="PF25547"/>
    </source>
</evidence>
<feature type="compositionally biased region" description="Acidic residues" evidence="1">
    <location>
        <begin position="2058"/>
        <end position="2072"/>
    </location>
</feature>
<feature type="region of interest" description="Disordered" evidence="1">
    <location>
        <begin position="1954"/>
        <end position="1982"/>
    </location>
</feature>
<feature type="compositionally biased region" description="Basic and acidic residues" evidence="1">
    <location>
        <begin position="1473"/>
        <end position="1498"/>
    </location>
</feature>
<reference evidence="3 4" key="1">
    <citation type="submission" date="2018-10" db="EMBL/GenBank/DDBJ databases">
        <title>Draft genome of Mycobacterium hodleri strain B.</title>
        <authorList>
            <person name="Amande T.J."/>
            <person name="Mcgenity T.J."/>
        </authorList>
    </citation>
    <scope>NUCLEOTIDE SEQUENCE [LARGE SCALE GENOMIC DNA]</scope>
    <source>
        <strain evidence="3 4">B</strain>
    </source>
</reference>
<feature type="region of interest" description="Disordered" evidence="1">
    <location>
        <begin position="1837"/>
        <end position="1933"/>
    </location>
</feature>
<comment type="caution">
    <text evidence="3">The sequence shown here is derived from an EMBL/GenBank/DDBJ whole genome shotgun (WGS) entry which is preliminary data.</text>
</comment>
<feature type="compositionally biased region" description="Basic and acidic residues" evidence="1">
    <location>
        <begin position="2400"/>
        <end position="2416"/>
    </location>
</feature>
<feature type="compositionally biased region" description="Basic and acidic residues" evidence="1">
    <location>
        <begin position="2512"/>
        <end position="2535"/>
    </location>
</feature>
<evidence type="ECO:0000256" key="1">
    <source>
        <dbReference type="SAM" id="MobiDB-lite"/>
    </source>
</evidence>
<evidence type="ECO:0000313" key="3">
    <source>
        <dbReference type="EMBL" id="TQR84733.1"/>
    </source>
</evidence>
<dbReference type="EMBL" id="VIFX01000027">
    <property type="protein sequence ID" value="TQR84733.1"/>
    <property type="molecule type" value="Genomic_DNA"/>
</dbReference>
<feature type="region of interest" description="Disordered" evidence="1">
    <location>
        <begin position="1150"/>
        <end position="1188"/>
    </location>
</feature>
<feature type="compositionally biased region" description="Pro residues" evidence="1">
    <location>
        <begin position="666"/>
        <end position="682"/>
    </location>
</feature>
<feature type="compositionally biased region" description="Polar residues" evidence="1">
    <location>
        <begin position="704"/>
        <end position="720"/>
    </location>
</feature>
<feature type="compositionally biased region" description="Low complexity" evidence="1">
    <location>
        <begin position="746"/>
        <end position="755"/>
    </location>
</feature>
<feature type="region of interest" description="Disordered" evidence="1">
    <location>
        <begin position="298"/>
        <end position="843"/>
    </location>
</feature>
<feature type="compositionally biased region" description="Low complexity" evidence="1">
    <location>
        <begin position="652"/>
        <end position="665"/>
    </location>
</feature>